<dbReference type="SUPFAM" id="SSF48452">
    <property type="entry name" value="TPR-like"/>
    <property type="match status" value="1"/>
</dbReference>
<dbReference type="Proteomes" id="UP000244527">
    <property type="component" value="Chromosome"/>
</dbReference>
<dbReference type="SMART" id="SM00028">
    <property type="entry name" value="TPR"/>
    <property type="match status" value="1"/>
</dbReference>
<sequence>MDFTYNEILNLEHLNNFEPVEVVNLLAIIFETGRETGSEKDINFGLNLSEKQNLEGFSDENKMTFHYNVANGWSYLQQLTQNFNSDEFWSFDLRESEQQIINLRLALSFSKNSRNNQQKCEILTNLGILFSHLGRFSEAQLYWQRAIKIDSTFSMALGNIGFSLFHYSKILYDSGHQLLFLKLAYKYLNKAINTDIYEEANAAFKNIISILESIIDIEKLSDIQNLKTFSIGDSKAEQEYRTWCLKNHLFLNPLNDVITDNIAGHDCLLLPTITLKFDKPPIYQTIFNQIKQEFVSARHLLFEGLTQKQTHYSDKDNIQLDTLDYAVYSYSSEKIKTTFRLCYSILDKIGYLMNDYLDLEHKPEKVSFRGIWSFYDKSTRTVKINNKIIDTQNWAFKGLYWLSKDLYEKNEEFSHSIEPEAKKLAQIRNFIEHKSFKIVEFVESGLFDNELTFVITRDEFEQKTLKLITLIRASMIYLSLGINLEEKKKVISNPVLPVDFIELRDEFKR</sequence>
<accession>A0A2S1LAJ1</accession>
<organism evidence="3 4">
    <name type="scientific">Flavobacterium faecale</name>
    <dbReference type="NCBI Taxonomy" id="1355330"/>
    <lineage>
        <taxon>Bacteria</taxon>
        <taxon>Pseudomonadati</taxon>
        <taxon>Bacteroidota</taxon>
        <taxon>Flavobacteriia</taxon>
        <taxon>Flavobacteriales</taxon>
        <taxon>Flavobacteriaceae</taxon>
        <taxon>Flavobacterium</taxon>
    </lineage>
</organism>
<dbReference type="Gene3D" id="1.25.40.10">
    <property type="entry name" value="Tetratricopeptide repeat domain"/>
    <property type="match status" value="1"/>
</dbReference>
<dbReference type="PROSITE" id="PS50005">
    <property type="entry name" value="TPR"/>
    <property type="match status" value="1"/>
</dbReference>
<proteinExistence type="predicted"/>
<evidence type="ECO:0000259" key="2">
    <source>
        <dbReference type="Pfam" id="PF18733"/>
    </source>
</evidence>
<feature type="repeat" description="TPR" evidence="1">
    <location>
        <begin position="120"/>
        <end position="153"/>
    </location>
</feature>
<evidence type="ECO:0000313" key="3">
    <source>
        <dbReference type="EMBL" id="AWG20780.1"/>
    </source>
</evidence>
<dbReference type="AlphaFoldDB" id="A0A2S1LAJ1"/>
<dbReference type="Pfam" id="PF18733">
    <property type="entry name" value="HEPN_LA2681"/>
    <property type="match status" value="1"/>
</dbReference>
<dbReference type="OrthoDB" id="108555at2"/>
<dbReference type="KEGG" id="ffa:FFWV33_04110"/>
<keyword evidence="4" id="KW-1185">Reference proteome</keyword>
<evidence type="ECO:0000256" key="1">
    <source>
        <dbReference type="PROSITE-ProRule" id="PRU00339"/>
    </source>
</evidence>
<name>A0A2S1LAJ1_9FLAO</name>
<gene>
    <name evidence="3" type="ORF">FFWV33_04110</name>
</gene>
<dbReference type="InterPro" id="IPR040826">
    <property type="entry name" value="HEPN_LA2681"/>
</dbReference>
<keyword evidence="1" id="KW-0802">TPR repeat</keyword>
<evidence type="ECO:0000313" key="4">
    <source>
        <dbReference type="Proteomes" id="UP000244527"/>
    </source>
</evidence>
<dbReference type="EMBL" id="CP020918">
    <property type="protein sequence ID" value="AWG20780.1"/>
    <property type="molecule type" value="Genomic_DNA"/>
</dbReference>
<feature type="domain" description="LA2681-like HEPN" evidence="2">
    <location>
        <begin position="277"/>
        <end position="485"/>
    </location>
</feature>
<dbReference type="InterPro" id="IPR011990">
    <property type="entry name" value="TPR-like_helical_dom_sf"/>
</dbReference>
<reference evidence="3 4" key="1">
    <citation type="submission" date="2017-04" db="EMBL/GenBank/DDBJ databases">
        <title>Compelte genome sequence of WV33.</title>
        <authorList>
            <person name="Lee P.C."/>
        </authorList>
    </citation>
    <scope>NUCLEOTIDE SEQUENCE [LARGE SCALE GENOMIC DNA]</scope>
    <source>
        <strain evidence="3 4">WV33</strain>
    </source>
</reference>
<protein>
    <recommendedName>
        <fullName evidence="2">LA2681-like HEPN domain-containing protein</fullName>
    </recommendedName>
</protein>
<dbReference type="InterPro" id="IPR019734">
    <property type="entry name" value="TPR_rpt"/>
</dbReference>
<dbReference type="RefSeq" id="WP_108739738.1">
    <property type="nucleotide sequence ID" value="NZ_CP020918.1"/>
</dbReference>